<organism evidence="2 3">
    <name type="scientific">Paramagnetospirillum magnetotacticum MS-1</name>
    <dbReference type="NCBI Taxonomy" id="272627"/>
    <lineage>
        <taxon>Bacteria</taxon>
        <taxon>Pseudomonadati</taxon>
        <taxon>Pseudomonadota</taxon>
        <taxon>Alphaproteobacteria</taxon>
        <taxon>Rhodospirillales</taxon>
        <taxon>Magnetospirillaceae</taxon>
        <taxon>Paramagnetospirillum</taxon>
    </lineage>
</organism>
<dbReference type="InterPro" id="IPR029044">
    <property type="entry name" value="Nucleotide-diphossugar_trans"/>
</dbReference>
<dbReference type="PANTHER" id="PTHR44809:SF1">
    <property type="entry name" value="PROTEIN O-MANNOSYL-TRANSFERASE TMTC1"/>
    <property type="match status" value="1"/>
</dbReference>
<protein>
    <submittedName>
        <fullName evidence="2">Macrocin-O-methyltransferase domain protein</fullName>
    </submittedName>
</protein>
<accession>A0A0C2V2V4</accession>
<keyword evidence="2" id="KW-0808">Transferase</keyword>
<dbReference type="AlphaFoldDB" id="A0A0C2V2V4"/>
<dbReference type="SUPFAM" id="SSF48452">
    <property type="entry name" value="TPR-like"/>
    <property type="match status" value="1"/>
</dbReference>
<dbReference type="Gene3D" id="1.25.40.10">
    <property type="entry name" value="Tetratricopeptide repeat domain"/>
    <property type="match status" value="1"/>
</dbReference>
<evidence type="ECO:0000313" key="3">
    <source>
        <dbReference type="Proteomes" id="UP000031971"/>
    </source>
</evidence>
<keyword evidence="2" id="KW-0489">Methyltransferase</keyword>
<feature type="repeat" description="TPR" evidence="1">
    <location>
        <begin position="312"/>
        <end position="345"/>
    </location>
</feature>
<dbReference type="OrthoDB" id="7318059at2"/>
<dbReference type="InterPro" id="IPR052943">
    <property type="entry name" value="TMTC_O-mannosyl-trnsfr"/>
</dbReference>
<keyword evidence="1" id="KW-0802">TPR repeat</keyword>
<dbReference type="Pfam" id="PF13432">
    <property type="entry name" value="TPR_16"/>
    <property type="match status" value="1"/>
</dbReference>
<feature type="repeat" description="TPR" evidence="1">
    <location>
        <begin position="346"/>
        <end position="379"/>
    </location>
</feature>
<evidence type="ECO:0000313" key="2">
    <source>
        <dbReference type="EMBL" id="KIL99416.1"/>
    </source>
</evidence>
<dbReference type="GO" id="GO:0032259">
    <property type="term" value="P:methylation"/>
    <property type="evidence" value="ECO:0007669"/>
    <property type="project" value="UniProtKB-KW"/>
</dbReference>
<dbReference type="STRING" id="272627.CCC_04187"/>
<dbReference type="InterPro" id="IPR019734">
    <property type="entry name" value="TPR_rpt"/>
</dbReference>
<dbReference type="Proteomes" id="UP000031971">
    <property type="component" value="Unassembled WGS sequence"/>
</dbReference>
<dbReference type="RefSeq" id="WP_052472985.1">
    <property type="nucleotide sequence ID" value="NZ_JXSL01000024.1"/>
</dbReference>
<gene>
    <name evidence="2" type="ORF">CCC_04187</name>
</gene>
<dbReference type="SMART" id="SM00028">
    <property type="entry name" value="TPR"/>
    <property type="match status" value="3"/>
</dbReference>
<reference evidence="2 3" key="1">
    <citation type="submission" date="2015-01" db="EMBL/GenBank/DDBJ databases">
        <title>Genome Sequence of Magnetospirillum magnetotacticum Strain MS-1.</title>
        <authorList>
            <person name="Marinov G.K."/>
            <person name="Smalley M.D."/>
            <person name="DeSalvo G."/>
        </authorList>
    </citation>
    <scope>NUCLEOTIDE SEQUENCE [LARGE SCALE GENOMIC DNA]</scope>
    <source>
        <strain evidence="2 3">MS-1</strain>
    </source>
</reference>
<evidence type="ECO:0000256" key="1">
    <source>
        <dbReference type="PROSITE-ProRule" id="PRU00339"/>
    </source>
</evidence>
<dbReference type="PROSITE" id="PS50005">
    <property type="entry name" value="TPR"/>
    <property type="match status" value="2"/>
</dbReference>
<dbReference type="InterPro" id="IPR011990">
    <property type="entry name" value="TPR-like_helical_dom_sf"/>
</dbReference>
<dbReference type="Gene3D" id="3.90.550.10">
    <property type="entry name" value="Spore Coat Polysaccharide Biosynthesis Protein SpsA, Chain A"/>
    <property type="match status" value="1"/>
</dbReference>
<dbReference type="SUPFAM" id="SSF53448">
    <property type="entry name" value="Nucleotide-diphospho-sugar transferases"/>
    <property type="match status" value="1"/>
</dbReference>
<dbReference type="EMBL" id="JXSL01000024">
    <property type="protein sequence ID" value="KIL99416.1"/>
    <property type="molecule type" value="Genomic_DNA"/>
</dbReference>
<dbReference type="GO" id="GO:0008168">
    <property type="term" value="F:methyltransferase activity"/>
    <property type="evidence" value="ECO:0007669"/>
    <property type="project" value="UniProtKB-KW"/>
</dbReference>
<keyword evidence="3" id="KW-1185">Reference proteome</keyword>
<name>A0A0C2V2V4_PARME</name>
<dbReference type="PANTHER" id="PTHR44809">
    <property type="match status" value="1"/>
</dbReference>
<proteinExistence type="predicted"/>
<comment type="caution">
    <text evidence="2">The sequence shown here is derived from an EMBL/GenBank/DDBJ whole genome shotgun (WGS) entry which is preliminary data.</text>
</comment>
<sequence length="430" mass="47274">MAVIRYVTGVNAEYFFILFPLFASLRRFAPEIRVEVCDFGLTAPQRAFLERKGLLLEAPPDLAGAHPWRCKAALGRYLDGRPWDVAFWLDADMMAVAPCGDLLSGIAQRLLAGGKPLAVCIDSLTTGEAVRIAPAPHFEAKAPSRGIVSGTTYLNSGFFACSSPGFLADWERQCREMPDENLFEQNAFNLVAHPAGFQSLDMWQWNLCAYALSSVRIEESVGETPRFVHPDGQVRILHATSHRPEDVIKQTVTLSAGGRTFEATVKLLRHPALLQWQMSLLRQGLEADAALLGESGLGRPDPGATGDADSEAKARFQKGGEMFLLRRFAEAADEFREVLRLKPGHARSLFNLAMAQAELGQLPLAPPLLRQAIQADPDYREAHIYLVMMLSRLGESEAAGKALAQALSRWPQDSTLRQMADAGDKTNNFV</sequence>